<dbReference type="InterPro" id="IPR024344">
    <property type="entry name" value="MDMPI_metal-binding"/>
</dbReference>
<dbReference type="Proteomes" id="UP000244867">
    <property type="component" value="Unassembled WGS sequence"/>
</dbReference>
<dbReference type="InterPro" id="IPR034660">
    <property type="entry name" value="DinB/YfiT-like"/>
</dbReference>
<protein>
    <submittedName>
        <fullName evidence="2">TIGR03085 family protein</fullName>
    </submittedName>
</protein>
<reference evidence="2 3" key="1">
    <citation type="submission" date="2018-03" db="EMBL/GenBank/DDBJ databases">
        <authorList>
            <person name="Keele B.F."/>
        </authorList>
    </citation>
    <scope>NUCLEOTIDE SEQUENCE [LARGE SCALE GENOMIC DNA]</scope>
    <source>
        <strain evidence="2 3">IB-3</strain>
    </source>
</reference>
<dbReference type="SUPFAM" id="SSF109854">
    <property type="entry name" value="DinB/YfiT-like putative metalloenzymes"/>
    <property type="match status" value="1"/>
</dbReference>
<dbReference type="InterPro" id="IPR017517">
    <property type="entry name" value="Maleyloyr_isom"/>
</dbReference>
<dbReference type="AlphaFoldDB" id="A0A2R7YWT8"/>
<dbReference type="EMBL" id="PYXZ01000005">
    <property type="protein sequence ID" value="PUA80526.1"/>
    <property type="molecule type" value="Genomic_DNA"/>
</dbReference>
<name>A0A2R7YWT8_9ACTN</name>
<dbReference type="OrthoDB" id="3268903at2"/>
<dbReference type="RefSeq" id="WP_108344720.1">
    <property type="nucleotide sequence ID" value="NZ_PYXZ01000005.1"/>
</dbReference>
<proteinExistence type="predicted"/>
<keyword evidence="3" id="KW-1185">Reference proteome</keyword>
<evidence type="ECO:0000313" key="3">
    <source>
        <dbReference type="Proteomes" id="UP000244867"/>
    </source>
</evidence>
<dbReference type="NCBIfam" id="TIGR03085">
    <property type="entry name" value="TIGR03085 family metal-binding protein"/>
    <property type="match status" value="1"/>
</dbReference>
<dbReference type="Pfam" id="PF11716">
    <property type="entry name" value="MDMPI_N"/>
    <property type="match status" value="1"/>
</dbReference>
<sequence>MTSFARRERLALADLAEQLGPDTPTLCGDWTTRDLLTHLVVREGSPVGSPGIKVPFLAGLTDREMARVADWDWSDILERVRRPPLWSPSAIGPVDSVGNLVEMFVHHEDIRRGSSDWESRDLDKDDEDALWLPLRTLGRLMVRKAGVPVTLQRTDTGSRAVLRRGRGAVVAGLPSELVLFCYGRDRSHVELTGDDGAITALRASERGL</sequence>
<dbReference type="GO" id="GO:0046872">
    <property type="term" value="F:metal ion binding"/>
    <property type="evidence" value="ECO:0007669"/>
    <property type="project" value="InterPro"/>
</dbReference>
<evidence type="ECO:0000313" key="2">
    <source>
        <dbReference type="EMBL" id="PUA80526.1"/>
    </source>
</evidence>
<accession>A0A2R7YWT8</accession>
<dbReference type="InterPro" id="IPR017519">
    <property type="entry name" value="CHP03085"/>
</dbReference>
<evidence type="ECO:0000259" key="1">
    <source>
        <dbReference type="Pfam" id="PF11716"/>
    </source>
</evidence>
<gene>
    <name evidence="2" type="ORF">C7S10_12205</name>
</gene>
<dbReference type="NCBIfam" id="TIGR03083">
    <property type="entry name" value="maleylpyruvate isomerase family mycothiol-dependent enzyme"/>
    <property type="match status" value="1"/>
</dbReference>
<organism evidence="2 3">
    <name type="scientific">Nocardioides currus</name>
    <dbReference type="NCBI Taxonomy" id="2133958"/>
    <lineage>
        <taxon>Bacteria</taxon>
        <taxon>Bacillati</taxon>
        <taxon>Actinomycetota</taxon>
        <taxon>Actinomycetes</taxon>
        <taxon>Propionibacteriales</taxon>
        <taxon>Nocardioidaceae</taxon>
        <taxon>Nocardioides</taxon>
    </lineage>
</organism>
<comment type="caution">
    <text evidence="2">The sequence shown here is derived from an EMBL/GenBank/DDBJ whole genome shotgun (WGS) entry which is preliminary data.</text>
</comment>
<feature type="domain" description="Mycothiol-dependent maleylpyruvate isomerase metal-binding" evidence="1">
    <location>
        <begin position="7"/>
        <end position="40"/>
    </location>
</feature>